<dbReference type="FunFam" id="3.40.50.10140:FF:000007">
    <property type="entry name" value="Disease resistance protein (TIR-NBS-LRR class)"/>
    <property type="match status" value="1"/>
</dbReference>
<dbReference type="Gene3D" id="3.40.50.300">
    <property type="entry name" value="P-loop containing nucleotide triphosphate hydrolases"/>
    <property type="match status" value="1"/>
</dbReference>
<name>A0A803QYS8_CANSA</name>
<dbReference type="InterPro" id="IPR035897">
    <property type="entry name" value="Toll_tir_struct_dom_sf"/>
</dbReference>
<feature type="domain" description="TIR" evidence="2">
    <location>
        <begin position="13"/>
        <end position="180"/>
    </location>
</feature>
<gene>
    <name evidence="3" type="primary">LOC115713031</name>
</gene>
<dbReference type="InterPro" id="IPR002182">
    <property type="entry name" value="NB-ARC"/>
</dbReference>
<dbReference type="InterPro" id="IPR042197">
    <property type="entry name" value="Apaf_helical"/>
</dbReference>
<dbReference type="PANTHER" id="PTHR11017:SF479">
    <property type="entry name" value="DISEASE RESISTANCE PROTEIN (TIR-NBS-LRR CLASS) FAMILY"/>
    <property type="match status" value="1"/>
</dbReference>
<dbReference type="SUPFAM" id="SSF52540">
    <property type="entry name" value="P-loop containing nucleoside triphosphate hydrolases"/>
    <property type="match status" value="1"/>
</dbReference>
<dbReference type="PANTHER" id="PTHR11017">
    <property type="entry name" value="LEUCINE-RICH REPEAT-CONTAINING PROTEIN"/>
    <property type="match status" value="1"/>
</dbReference>
<dbReference type="Gene3D" id="3.40.50.10140">
    <property type="entry name" value="Toll/interleukin-1 receptor homology (TIR) domain"/>
    <property type="match status" value="1"/>
</dbReference>
<dbReference type="OMA" id="CAFKSTN"/>
<dbReference type="GO" id="GO:0043531">
    <property type="term" value="F:ADP binding"/>
    <property type="evidence" value="ECO:0007669"/>
    <property type="project" value="InterPro"/>
</dbReference>
<keyword evidence="4" id="KW-1185">Reference proteome</keyword>
<dbReference type="SMART" id="SM00255">
    <property type="entry name" value="TIR"/>
    <property type="match status" value="1"/>
</dbReference>
<accession>A0A803QYS8</accession>
<dbReference type="AlphaFoldDB" id="A0A803QYS8"/>
<dbReference type="GO" id="GO:0007165">
    <property type="term" value="P:signal transduction"/>
    <property type="evidence" value="ECO:0007669"/>
    <property type="project" value="InterPro"/>
</dbReference>
<protein>
    <recommendedName>
        <fullName evidence="2">TIR domain-containing protein</fullName>
    </recommendedName>
</protein>
<reference evidence="3" key="1">
    <citation type="submission" date="2018-11" db="EMBL/GenBank/DDBJ databases">
        <authorList>
            <person name="Grassa J C."/>
        </authorList>
    </citation>
    <scope>NUCLEOTIDE SEQUENCE [LARGE SCALE GENOMIC DNA]</scope>
</reference>
<dbReference type="Gramene" id="novel_model_3018_5bd9a17a">
    <property type="protein sequence ID" value="cds.novel_model_3018_5bd9a17a"/>
    <property type="gene ID" value="novel_gene_1613_5bd9a17a"/>
</dbReference>
<evidence type="ECO:0000259" key="2">
    <source>
        <dbReference type="PROSITE" id="PS50104"/>
    </source>
</evidence>
<dbReference type="Pfam" id="PF00931">
    <property type="entry name" value="NB-ARC"/>
    <property type="match status" value="1"/>
</dbReference>
<organism evidence="3 4">
    <name type="scientific">Cannabis sativa</name>
    <name type="common">Hemp</name>
    <name type="synonym">Marijuana</name>
    <dbReference type="NCBI Taxonomy" id="3483"/>
    <lineage>
        <taxon>Eukaryota</taxon>
        <taxon>Viridiplantae</taxon>
        <taxon>Streptophyta</taxon>
        <taxon>Embryophyta</taxon>
        <taxon>Tracheophyta</taxon>
        <taxon>Spermatophyta</taxon>
        <taxon>Magnoliopsida</taxon>
        <taxon>eudicotyledons</taxon>
        <taxon>Gunneridae</taxon>
        <taxon>Pentapetalae</taxon>
        <taxon>rosids</taxon>
        <taxon>fabids</taxon>
        <taxon>Rosales</taxon>
        <taxon>Cannabaceae</taxon>
        <taxon>Cannabis</taxon>
    </lineage>
</organism>
<dbReference type="InterPro" id="IPR027417">
    <property type="entry name" value="P-loop_NTPase"/>
</dbReference>
<keyword evidence="1" id="KW-0520">NAD</keyword>
<evidence type="ECO:0000313" key="3">
    <source>
        <dbReference type="EnsemblPlants" id="cds.novel_model_3018_5bd9a17a"/>
    </source>
</evidence>
<dbReference type="Gene3D" id="1.10.8.430">
    <property type="entry name" value="Helical domain of apoptotic protease-activating factors"/>
    <property type="match status" value="1"/>
</dbReference>
<dbReference type="GO" id="GO:0006952">
    <property type="term" value="P:defense response"/>
    <property type="evidence" value="ECO:0007669"/>
    <property type="project" value="InterPro"/>
</dbReference>
<proteinExistence type="predicted"/>
<dbReference type="Pfam" id="PF01582">
    <property type="entry name" value="TIR"/>
    <property type="match status" value="1"/>
</dbReference>
<evidence type="ECO:0000313" key="4">
    <source>
        <dbReference type="Proteomes" id="UP000596661"/>
    </source>
</evidence>
<dbReference type="EnsemblPlants" id="novel_model_3018_5bd9a17a">
    <property type="protein sequence ID" value="cds.novel_model_3018_5bd9a17a"/>
    <property type="gene ID" value="novel_gene_1613_5bd9a17a"/>
</dbReference>
<dbReference type="PROSITE" id="PS50104">
    <property type="entry name" value="TIR"/>
    <property type="match status" value="1"/>
</dbReference>
<dbReference type="InterPro" id="IPR000157">
    <property type="entry name" value="TIR_dom"/>
</dbReference>
<dbReference type="OrthoDB" id="1166111at2759"/>
<dbReference type="SUPFAM" id="SSF52200">
    <property type="entry name" value="Toll/Interleukin receptor TIR domain"/>
    <property type="match status" value="1"/>
</dbReference>
<sequence length="478" mass="54939">MALGASSSGNFSKKYDVFLSFRGEDTRTKFTSHLYTGLERKKIKTYIDEKSLERGHEISPALLDAIENSKISLIVFSENYASSSWCLSELVHILKCQSEINQIVVPIFYDVDPLHIRNQDGSYGDAFVNHEQRFADKLDMVAKWRHALTTAANLQGWNSQHISPEPKLIDEIVKDVLKKLGRVSSNNTFKSLVGIEKHIEEIKLLMSHNYSSNIGVVGIWGIGGIGKTTLADAVFSLYFNQFERCYFLKNVREASEKYGLEKLREELITKLLKEEESLDLGAPSIPDYIRDRLRSTKVLIVLDDVSNSKQFEYLIGDRFSEDERFDIGSRIIVTTRDKNVLKTIEADETYEVKQLDEDEALRLFNLTAFKGNSPRDDDYVELSKKAVRYAGHNPLIIKILGSHLRYLRSPTKENWQMQLEKFQQVPLEDIQDVLRTNYDGLDRKEQDIFLDFARFFNAKYRDFGQHLSTSKTSSSQSH</sequence>
<evidence type="ECO:0000256" key="1">
    <source>
        <dbReference type="ARBA" id="ARBA00023027"/>
    </source>
</evidence>
<dbReference type="PRINTS" id="PR00364">
    <property type="entry name" value="DISEASERSIST"/>
</dbReference>
<dbReference type="Proteomes" id="UP000596661">
    <property type="component" value="Chromosome 4"/>
</dbReference>
<reference evidence="3" key="2">
    <citation type="submission" date="2021-03" db="UniProtKB">
        <authorList>
            <consortium name="EnsemblPlants"/>
        </authorList>
    </citation>
    <scope>IDENTIFICATION</scope>
</reference>
<dbReference type="InterPro" id="IPR044974">
    <property type="entry name" value="Disease_R_plants"/>
</dbReference>
<dbReference type="EMBL" id="UZAU01000368">
    <property type="status" value="NOT_ANNOTATED_CDS"/>
    <property type="molecule type" value="Genomic_DNA"/>
</dbReference>